<sequence length="41" mass="4889">MIEVDGVRKKIPTQPSHLLWLFLKEKENGYILKDNYNMVNL</sequence>
<dbReference type="RefSeq" id="WP_258902733.1">
    <property type="nucleotide sequence ID" value="NZ_CAXKYA010000020.1"/>
</dbReference>
<dbReference type="Proteomes" id="UP001060104">
    <property type="component" value="Chromosome"/>
</dbReference>
<proteinExistence type="predicted"/>
<evidence type="ECO:0000313" key="2">
    <source>
        <dbReference type="Proteomes" id="UP001060104"/>
    </source>
</evidence>
<gene>
    <name evidence="1" type="ORF">NXY30_21285</name>
</gene>
<name>A0ABY5T7P3_9BACE</name>
<accession>A0ABY5T7P3</accession>
<dbReference type="EMBL" id="CP103141">
    <property type="protein sequence ID" value="UVQ73526.1"/>
    <property type="molecule type" value="Genomic_DNA"/>
</dbReference>
<organism evidence="1 2">
    <name type="scientific">Bacteroides faecis</name>
    <dbReference type="NCBI Taxonomy" id="674529"/>
    <lineage>
        <taxon>Bacteria</taxon>
        <taxon>Pseudomonadati</taxon>
        <taxon>Bacteroidota</taxon>
        <taxon>Bacteroidia</taxon>
        <taxon>Bacteroidales</taxon>
        <taxon>Bacteroidaceae</taxon>
        <taxon>Bacteroides</taxon>
    </lineage>
</organism>
<evidence type="ECO:0000313" key="1">
    <source>
        <dbReference type="EMBL" id="UVQ73526.1"/>
    </source>
</evidence>
<reference evidence="1" key="1">
    <citation type="submission" date="2022-08" db="EMBL/GenBank/DDBJ databases">
        <title>Genome Sequencing of Bacteroides fragilis Group Isolates with Nanopore Technology.</title>
        <authorList>
            <person name="Tisza M.J."/>
            <person name="Smith D."/>
            <person name="Dekker J.P."/>
        </authorList>
    </citation>
    <scope>NUCLEOTIDE SEQUENCE</scope>
    <source>
        <strain evidence="1">BFG-527</strain>
    </source>
</reference>
<protein>
    <submittedName>
        <fullName evidence="1">Uncharacterized protein</fullName>
    </submittedName>
</protein>
<keyword evidence="2" id="KW-1185">Reference proteome</keyword>